<dbReference type="KEGG" id="cprv:CYPRO_0964"/>
<protein>
    <submittedName>
        <fullName evidence="1">Uncharacterized protein</fullName>
    </submittedName>
</protein>
<organism evidence="1 2">
    <name type="scientific">Cyclonatronum proteinivorum</name>
    <dbReference type="NCBI Taxonomy" id="1457365"/>
    <lineage>
        <taxon>Bacteria</taxon>
        <taxon>Pseudomonadati</taxon>
        <taxon>Balneolota</taxon>
        <taxon>Balneolia</taxon>
        <taxon>Balneolales</taxon>
        <taxon>Cyclonatronaceae</taxon>
        <taxon>Cyclonatronum</taxon>
    </lineage>
</organism>
<accession>A0A345UID9</accession>
<proteinExistence type="predicted"/>
<gene>
    <name evidence="1" type="ORF">CYPRO_0964</name>
</gene>
<dbReference type="Proteomes" id="UP000254808">
    <property type="component" value="Chromosome"/>
</dbReference>
<keyword evidence="2" id="KW-1185">Reference proteome</keyword>
<reference evidence="1 2" key="1">
    <citation type="submission" date="2018-03" db="EMBL/GenBank/DDBJ databases">
        <title>Phenotypic and genomic properties of Cyclonatronum proteinivorum gen. nov., sp. nov., a haloalkaliphilic bacteroidete from soda lakes possessing Na+-translocating rhodopsin.</title>
        <authorList>
            <person name="Toshchakov S.V."/>
            <person name="Korzhenkov A."/>
            <person name="Samarov N.I."/>
            <person name="Kublanov I.V."/>
            <person name="Muntyan M.S."/>
            <person name="Sorokin D.Y."/>
        </authorList>
    </citation>
    <scope>NUCLEOTIDE SEQUENCE [LARGE SCALE GENOMIC DNA]</scope>
    <source>
        <strain evidence="1 2">Omega</strain>
    </source>
</reference>
<name>A0A345UID9_9BACT</name>
<dbReference type="EMBL" id="CP027806">
    <property type="protein sequence ID" value="AXJ00241.1"/>
    <property type="molecule type" value="Genomic_DNA"/>
</dbReference>
<evidence type="ECO:0000313" key="2">
    <source>
        <dbReference type="Proteomes" id="UP000254808"/>
    </source>
</evidence>
<dbReference type="AlphaFoldDB" id="A0A345UID9"/>
<sequence length="187" mass="20804">MRLHSQRVFSILKNALGGNLHDLTPYMKRLTWLVLGISISLIWTGCESDSSRTYTGTLLQLDYSGPGDISGGSWIEIDGIRFEHIDQHEALLNTPDALPATIVYQNVGSGGENGPAERGLPESFTRLDIAIQLGNFLRRQSGDDFQYINPSPTMTMLQGRLRIRRSDEQPITVRLSDGYPITVTVLE</sequence>
<evidence type="ECO:0000313" key="1">
    <source>
        <dbReference type="EMBL" id="AXJ00241.1"/>
    </source>
</evidence>